<dbReference type="PANTHER" id="PTHR13452">
    <property type="entry name" value="THUMP DOMAIN CONTAINING PROTEIN 1-RELATED"/>
    <property type="match status" value="1"/>
</dbReference>
<dbReference type="InterPro" id="IPR040183">
    <property type="entry name" value="THUMPD1-like"/>
</dbReference>
<dbReference type="Gene3D" id="3.30.2300.10">
    <property type="entry name" value="THUMP superfamily"/>
    <property type="match status" value="1"/>
</dbReference>
<name>A0AAN6ISS7_EXODE</name>
<dbReference type="PANTHER" id="PTHR13452:SF10">
    <property type="entry name" value="THUMP DOMAIN-CONTAINING PROTEIN 1"/>
    <property type="match status" value="1"/>
</dbReference>
<keyword evidence="1" id="KW-0694">RNA-binding</keyword>
<evidence type="ECO:0000259" key="3">
    <source>
        <dbReference type="PROSITE" id="PS51165"/>
    </source>
</evidence>
<organism evidence="4 5">
    <name type="scientific">Exophiala dermatitidis</name>
    <name type="common">Black yeast-like fungus</name>
    <name type="synonym">Wangiella dermatitidis</name>
    <dbReference type="NCBI Taxonomy" id="5970"/>
    <lineage>
        <taxon>Eukaryota</taxon>
        <taxon>Fungi</taxon>
        <taxon>Dikarya</taxon>
        <taxon>Ascomycota</taxon>
        <taxon>Pezizomycotina</taxon>
        <taxon>Eurotiomycetes</taxon>
        <taxon>Chaetothyriomycetidae</taxon>
        <taxon>Chaetothyriales</taxon>
        <taxon>Herpotrichiellaceae</taxon>
        <taxon>Exophiala</taxon>
    </lineage>
</organism>
<dbReference type="PROSITE" id="PS51165">
    <property type="entry name" value="THUMP"/>
    <property type="match status" value="1"/>
</dbReference>
<feature type="domain" description="THUMP" evidence="3">
    <location>
        <begin position="218"/>
        <end position="326"/>
    </location>
</feature>
<evidence type="ECO:0000313" key="5">
    <source>
        <dbReference type="Proteomes" id="UP001161757"/>
    </source>
</evidence>
<feature type="region of interest" description="Disordered" evidence="2">
    <location>
        <begin position="115"/>
        <end position="136"/>
    </location>
</feature>
<dbReference type="GO" id="GO:0003723">
    <property type="term" value="F:RNA binding"/>
    <property type="evidence" value="ECO:0007669"/>
    <property type="project" value="UniProtKB-UniRule"/>
</dbReference>
<dbReference type="AlphaFoldDB" id="A0AAN6ISS7"/>
<dbReference type="Pfam" id="PF02926">
    <property type="entry name" value="THUMP"/>
    <property type="match status" value="1"/>
</dbReference>
<dbReference type="Proteomes" id="UP001161757">
    <property type="component" value="Unassembled WGS sequence"/>
</dbReference>
<evidence type="ECO:0000256" key="2">
    <source>
        <dbReference type="SAM" id="MobiDB-lite"/>
    </source>
</evidence>
<proteinExistence type="predicted"/>
<dbReference type="InterPro" id="IPR004114">
    <property type="entry name" value="THUMP_dom"/>
</dbReference>
<reference evidence="4" key="1">
    <citation type="submission" date="2023-01" db="EMBL/GenBank/DDBJ databases">
        <title>Exophiala dermititidis isolated from Cystic Fibrosis Patient.</title>
        <authorList>
            <person name="Kurbessoian T."/>
            <person name="Crocker A."/>
            <person name="Murante D."/>
            <person name="Hogan D.A."/>
            <person name="Stajich J.E."/>
        </authorList>
    </citation>
    <scope>NUCLEOTIDE SEQUENCE</scope>
    <source>
        <strain evidence="4">Ex8</strain>
    </source>
</reference>
<dbReference type="EMBL" id="JAJGCB010000015">
    <property type="protein sequence ID" value="KAJ8989083.1"/>
    <property type="molecule type" value="Genomic_DNA"/>
</dbReference>
<sequence>MPPEGSPERLHKRAKMDQGNRGVGEQLSSRSSKKKSKYRAQAAKDPSFLQGKSNKRQTAQISASGIHNDDVGIFVSSDKGQERKCLQEISDVLNEVRMEISIPCVCTNSNRQYVDMNGKQPDENAPSNQETPNGDIEGDILAELDDLRAESGSKSSAPKFSLVTLDIPCVSFVRFPSRAETGLDLDPVEIVHNICVSASKKDSTGPRSRYIKRLTPVSLIRKTMPNGLESLCDRILPAHFLIQPESVGETQSGPAPGETTTNTPVKFAIRPTIRNNNKVDRDHVIQTVANKINALGQSQHTVDLKGYDKLVLVDVYRNVVGMSVVGSDYEKLKRFNLAELHSSHFDEHKPEHHGEQTDPAA</sequence>
<protein>
    <recommendedName>
        <fullName evidence="3">THUMP domain-containing protein</fullName>
    </recommendedName>
</protein>
<gene>
    <name evidence="4" type="ORF">HRR80_006810</name>
</gene>
<dbReference type="GO" id="GO:0006400">
    <property type="term" value="P:tRNA modification"/>
    <property type="evidence" value="ECO:0007669"/>
    <property type="project" value="InterPro"/>
</dbReference>
<dbReference type="CDD" id="cd11717">
    <property type="entry name" value="THUMP_THUMPD1_like"/>
    <property type="match status" value="1"/>
</dbReference>
<evidence type="ECO:0000313" key="4">
    <source>
        <dbReference type="EMBL" id="KAJ8989083.1"/>
    </source>
</evidence>
<accession>A0AAN6ISS7</accession>
<dbReference type="SUPFAM" id="SSF143437">
    <property type="entry name" value="THUMP domain-like"/>
    <property type="match status" value="1"/>
</dbReference>
<feature type="compositionally biased region" description="Polar residues" evidence="2">
    <location>
        <begin position="50"/>
        <end position="64"/>
    </location>
</feature>
<feature type="region of interest" description="Disordered" evidence="2">
    <location>
        <begin position="1"/>
        <end position="64"/>
    </location>
</feature>
<comment type="caution">
    <text evidence="4">The sequence shown here is derived from an EMBL/GenBank/DDBJ whole genome shotgun (WGS) entry which is preliminary data.</text>
</comment>
<evidence type="ECO:0000256" key="1">
    <source>
        <dbReference type="PROSITE-ProRule" id="PRU00529"/>
    </source>
</evidence>